<evidence type="ECO:0000313" key="1">
    <source>
        <dbReference type="EMBL" id="TYH28160.1"/>
    </source>
</evidence>
<organism evidence="1 2">
    <name type="scientific">Gossypium darwinii</name>
    <name type="common">Darwin's cotton</name>
    <name type="synonym">Gossypium barbadense var. darwinii</name>
    <dbReference type="NCBI Taxonomy" id="34276"/>
    <lineage>
        <taxon>Eukaryota</taxon>
        <taxon>Viridiplantae</taxon>
        <taxon>Streptophyta</taxon>
        <taxon>Embryophyta</taxon>
        <taxon>Tracheophyta</taxon>
        <taxon>Spermatophyta</taxon>
        <taxon>Magnoliopsida</taxon>
        <taxon>eudicotyledons</taxon>
        <taxon>Gunneridae</taxon>
        <taxon>Pentapetalae</taxon>
        <taxon>rosids</taxon>
        <taxon>malvids</taxon>
        <taxon>Malvales</taxon>
        <taxon>Malvaceae</taxon>
        <taxon>Malvoideae</taxon>
        <taxon>Gossypium</taxon>
    </lineage>
</organism>
<reference evidence="1 2" key="1">
    <citation type="submission" date="2019-06" db="EMBL/GenBank/DDBJ databases">
        <title>WGS assembly of Gossypium darwinii.</title>
        <authorList>
            <person name="Chen Z.J."/>
            <person name="Sreedasyam A."/>
            <person name="Ando A."/>
            <person name="Song Q."/>
            <person name="De L."/>
            <person name="Hulse-Kemp A."/>
            <person name="Ding M."/>
            <person name="Ye W."/>
            <person name="Kirkbride R."/>
            <person name="Jenkins J."/>
            <person name="Plott C."/>
            <person name="Lovell J."/>
            <person name="Lin Y.-M."/>
            <person name="Vaughn R."/>
            <person name="Liu B."/>
            <person name="Li W."/>
            <person name="Simpson S."/>
            <person name="Scheffler B."/>
            <person name="Saski C."/>
            <person name="Grover C."/>
            <person name="Hu G."/>
            <person name="Conover J."/>
            <person name="Carlson J."/>
            <person name="Shu S."/>
            <person name="Boston L."/>
            <person name="Williams M."/>
            <person name="Peterson D."/>
            <person name="Mcgee K."/>
            <person name="Jones D."/>
            <person name="Wendel J."/>
            <person name="Stelly D."/>
            <person name="Grimwood J."/>
            <person name="Schmutz J."/>
        </authorList>
    </citation>
    <scope>NUCLEOTIDE SEQUENCE [LARGE SCALE GENOMIC DNA]</scope>
    <source>
        <strain evidence="1">1808015.09</strain>
    </source>
</reference>
<dbReference type="Proteomes" id="UP000323506">
    <property type="component" value="Chromosome A02"/>
</dbReference>
<keyword evidence="2" id="KW-1185">Reference proteome</keyword>
<gene>
    <name evidence="1" type="ORF">ES288_A02G123100v1</name>
</gene>
<evidence type="ECO:0000313" key="2">
    <source>
        <dbReference type="Proteomes" id="UP000323506"/>
    </source>
</evidence>
<sequence length="107" mass="11723">MFRPSNLRTIVDSISLERISLMRSEKAMAGIPLTIEVFMSPSRISKPPSSLPRFLARFLSGEATPPPKSFSLNDIIGCCSESTTIQVSSVPSTSLKRTFLVFRSPSS</sequence>
<accession>A0A5D2HE56</accession>
<name>A0A5D2HE56_GOSDA</name>
<protein>
    <submittedName>
        <fullName evidence="1">Uncharacterized protein</fullName>
    </submittedName>
</protein>
<dbReference type="EMBL" id="CM017689">
    <property type="protein sequence ID" value="TYH28160.1"/>
    <property type="molecule type" value="Genomic_DNA"/>
</dbReference>
<dbReference type="AlphaFoldDB" id="A0A5D2HE56"/>
<proteinExistence type="predicted"/>